<dbReference type="STRING" id="86666.SAMN04490247_2090"/>
<comment type="subcellular location">
    <subcellularLocation>
        <location evidence="1">Cell envelope</location>
    </subcellularLocation>
</comment>
<dbReference type="OrthoDB" id="8613538at2"/>
<evidence type="ECO:0000256" key="2">
    <source>
        <dbReference type="ARBA" id="ARBA00010333"/>
    </source>
</evidence>
<evidence type="ECO:0000256" key="3">
    <source>
        <dbReference type="ARBA" id="ARBA00022729"/>
    </source>
</evidence>
<evidence type="ECO:0000256" key="4">
    <source>
        <dbReference type="ARBA" id="ARBA00023139"/>
    </source>
</evidence>
<feature type="domain" description="Solute-binding protein family 3/N-terminal" evidence="9">
    <location>
        <begin position="60"/>
        <end position="276"/>
    </location>
</feature>
<feature type="compositionally biased region" description="Acidic residues" evidence="7">
    <location>
        <begin position="32"/>
        <end position="43"/>
    </location>
</feature>
<dbReference type="SMART" id="SM00062">
    <property type="entry name" value="PBPb"/>
    <property type="match status" value="1"/>
</dbReference>
<gene>
    <name evidence="10" type="ORF">SAMN04490247_2090</name>
</gene>
<keyword evidence="5" id="KW-0449">Lipoprotein</keyword>
<dbReference type="PROSITE" id="PS51257">
    <property type="entry name" value="PROKAR_LIPOPROTEIN"/>
    <property type="match status" value="1"/>
</dbReference>
<evidence type="ECO:0000256" key="1">
    <source>
        <dbReference type="ARBA" id="ARBA00004196"/>
    </source>
</evidence>
<name>A0A1G8U7E2_9BACI</name>
<dbReference type="InterPro" id="IPR001638">
    <property type="entry name" value="Solute-binding_3/MltF_N"/>
</dbReference>
<proteinExistence type="inferred from homology"/>
<dbReference type="EMBL" id="FNEV01000006">
    <property type="protein sequence ID" value="SDJ49708.1"/>
    <property type="molecule type" value="Genomic_DNA"/>
</dbReference>
<sequence>MKRSLLAFLTIAFVLLLSACGTSEEGSSDNAENNDGDAEEEQSLFEELQEEGATVATSGTLIAATYYPEGSDELTGYDVEVMREIGERLDIDISFEEIGVDGMLPALKNGRVDMVANDFEITEERKRDFAFSEPYKYSFTSIIVREEDMSGIETFEDIPGKVHGGGATTTHSQLAEELGAELKTYNNVTNDVYLRDVENGRTDFIINDYYLQKLAVEALPDIDVQIHPDIKFNEAEVAVVLPKDAEELKQKVDEAMNEMREDGTLKELSEKFYNADVSQPPEEDIPSMDELDL</sequence>
<dbReference type="RefSeq" id="WP_093193816.1">
    <property type="nucleotide sequence ID" value="NZ_FNEV01000006.1"/>
</dbReference>
<accession>A0A1G8U7E2</accession>
<feature type="region of interest" description="Disordered" evidence="7">
    <location>
        <begin position="24"/>
        <end position="43"/>
    </location>
</feature>
<dbReference type="GO" id="GO:0030313">
    <property type="term" value="C:cell envelope"/>
    <property type="evidence" value="ECO:0007669"/>
    <property type="project" value="UniProtKB-SubCell"/>
</dbReference>
<dbReference type="PROSITE" id="PS01039">
    <property type="entry name" value="SBP_BACTERIAL_3"/>
    <property type="match status" value="1"/>
</dbReference>
<feature type="region of interest" description="Disordered" evidence="7">
    <location>
        <begin position="273"/>
        <end position="293"/>
    </location>
</feature>
<keyword evidence="4" id="KW-0564">Palmitate</keyword>
<keyword evidence="3 8" id="KW-0732">Signal</keyword>
<dbReference type="InterPro" id="IPR018313">
    <property type="entry name" value="SBP_3_CS"/>
</dbReference>
<evidence type="ECO:0000313" key="10">
    <source>
        <dbReference type="EMBL" id="SDJ49708.1"/>
    </source>
</evidence>
<dbReference type="Gene3D" id="3.40.190.10">
    <property type="entry name" value="Periplasmic binding protein-like II"/>
    <property type="match status" value="2"/>
</dbReference>
<dbReference type="AlphaFoldDB" id="A0A1G8U7E2"/>
<evidence type="ECO:0000256" key="8">
    <source>
        <dbReference type="SAM" id="SignalP"/>
    </source>
</evidence>
<reference evidence="11" key="1">
    <citation type="submission" date="2016-10" db="EMBL/GenBank/DDBJ databases">
        <authorList>
            <person name="Varghese N."/>
            <person name="Submissions S."/>
        </authorList>
    </citation>
    <scope>NUCLEOTIDE SEQUENCE [LARGE SCALE GENOMIC DNA]</scope>
    <source>
        <strain evidence="11">DSM 4771</strain>
    </source>
</reference>
<dbReference type="PANTHER" id="PTHR35936:SF34">
    <property type="entry name" value="ABC TRANSPORTER EXTRACELLULAR-BINDING PROTEIN YCKB-RELATED"/>
    <property type="match status" value="1"/>
</dbReference>
<organism evidence="10 11">
    <name type="scientific">Salimicrobium halophilum</name>
    <dbReference type="NCBI Taxonomy" id="86666"/>
    <lineage>
        <taxon>Bacteria</taxon>
        <taxon>Bacillati</taxon>
        <taxon>Bacillota</taxon>
        <taxon>Bacilli</taxon>
        <taxon>Bacillales</taxon>
        <taxon>Bacillaceae</taxon>
        <taxon>Salimicrobium</taxon>
    </lineage>
</organism>
<dbReference type="PANTHER" id="PTHR35936">
    <property type="entry name" value="MEMBRANE-BOUND LYTIC MUREIN TRANSGLYCOSYLASE F"/>
    <property type="match status" value="1"/>
</dbReference>
<protein>
    <submittedName>
        <fullName evidence="10">Amino acid ABC transporter substrate-binding protein, PAAT family</fullName>
    </submittedName>
</protein>
<feature type="chain" id="PRO_5038944690" evidence="8">
    <location>
        <begin position="20"/>
        <end position="293"/>
    </location>
</feature>
<evidence type="ECO:0000256" key="5">
    <source>
        <dbReference type="ARBA" id="ARBA00023288"/>
    </source>
</evidence>
<feature type="signal peptide" evidence="8">
    <location>
        <begin position="1"/>
        <end position="19"/>
    </location>
</feature>
<evidence type="ECO:0000256" key="7">
    <source>
        <dbReference type="SAM" id="MobiDB-lite"/>
    </source>
</evidence>
<evidence type="ECO:0000256" key="6">
    <source>
        <dbReference type="RuleBase" id="RU003744"/>
    </source>
</evidence>
<keyword evidence="11" id="KW-1185">Reference proteome</keyword>
<comment type="similarity">
    <text evidence="2 6">Belongs to the bacterial solute-binding protein 3 family.</text>
</comment>
<feature type="compositionally biased region" description="Acidic residues" evidence="7">
    <location>
        <begin position="281"/>
        <end position="293"/>
    </location>
</feature>
<evidence type="ECO:0000259" key="9">
    <source>
        <dbReference type="SMART" id="SM00062"/>
    </source>
</evidence>
<dbReference type="Proteomes" id="UP000199225">
    <property type="component" value="Unassembled WGS sequence"/>
</dbReference>
<dbReference type="Pfam" id="PF00497">
    <property type="entry name" value="SBP_bac_3"/>
    <property type="match status" value="1"/>
</dbReference>
<dbReference type="SUPFAM" id="SSF53850">
    <property type="entry name" value="Periplasmic binding protein-like II"/>
    <property type="match status" value="1"/>
</dbReference>
<evidence type="ECO:0000313" key="11">
    <source>
        <dbReference type="Proteomes" id="UP000199225"/>
    </source>
</evidence>